<feature type="transmembrane region" description="Helical" evidence="1">
    <location>
        <begin position="27"/>
        <end position="46"/>
    </location>
</feature>
<proteinExistence type="predicted"/>
<name>A0A6A6WZZ9_9PLEO</name>
<protein>
    <submittedName>
        <fullName evidence="2">Uncharacterized protein</fullName>
    </submittedName>
</protein>
<evidence type="ECO:0000313" key="2">
    <source>
        <dbReference type="EMBL" id="KAF2789676.1"/>
    </source>
</evidence>
<keyword evidence="1" id="KW-0472">Membrane</keyword>
<keyword evidence="1" id="KW-0812">Transmembrane</keyword>
<dbReference type="AlphaFoldDB" id="A0A6A6WZZ9"/>
<dbReference type="EMBL" id="MU002121">
    <property type="protein sequence ID" value="KAF2789676.1"/>
    <property type="molecule type" value="Genomic_DNA"/>
</dbReference>
<evidence type="ECO:0000313" key="3">
    <source>
        <dbReference type="Proteomes" id="UP000799757"/>
    </source>
</evidence>
<dbReference type="Proteomes" id="UP000799757">
    <property type="component" value="Unassembled WGS sequence"/>
</dbReference>
<organism evidence="2 3">
    <name type="scientific">Melanomma pulvis-pyrius CBS 109.77</name>
    <dbReference type="NCBI Taxonomy" id="1314802"/>
    <lineage>
        <taxon>Eukaryota</taxon>
        <taxon>Fungi</taxon>
        <taxon>Dikarya</taxon>
        <taxon>Ascomycota</taxon>
        <taxon>Pezizomycotina</taxon>
        <taxon>Dothideomycetes</taxon>
        <taxon>Pleosporomycetidae</taxon>
        <taxon>Pleosporales</taxon>
        <taxon>Melanommataceae</taxon>
        <taxon>Melanomma</taxon>
    </lineage>
</organism>
<accession>A0A6A6WZZ9</accession>
<sequence length="117" mass="12930">MPVCLPYPVGVVGPKVHSFLKKNDKTIIELASLFVAYCMVFNICWLSSRGLLHRSRLAPGPLRWRSGASWKVSQRILSKPPSIGVLIELHPPDRATNAISSFSPSLPPTDLLIELDI</sequence>
<keyword evidence="3" id="KW-1185">Reference proteome</keyword>
<reference evidence="2" key="1">
    <citation type="journal article" date="2020" name="Stud. Mycol.">
        <title>101 Dothideomycetes genomes: a test case for predicting lifestyles and emergence of pathogens.</title>
        <authorList>
            <person name="Haridas S."/>
            <person name="Albert R."/>
            <person name="Binder M."/>
            <person name="Bloem J."/>
            <person name="Labutti K."/>
            <person name="Salamov A."/>
            <person name="Andreopoulos B."/>
            <person name="Baker S."/>
            <person name="Barry K."/>
            <person name="Bills G."/>
            <person name="Bluhm B."/>
            <person name="Cannon C."/>
            <person name="Castanera R."/>
            <person name="Culley D."/>
            <person name="Daum C."/>
            <person name="Ezra D."/>
            <person name="Gonzalez J."/>
            <person name="Henrissat B."/>
            <person name="Kuo A."/>
            <person name="Liang C."/>
            <person name="Lipzen A."/>
            <person name="Lutzoni F."/>
            <person name="Magnuson J."/>
            <person name="Mondo S."/>
            <person name="Nolan M."/>
            <person name="Ohm R."/>
            <person name="Pangilinan J."/>
            <person name="Park H.-J."/>
            <person name="Ramirez L."/>
            <person name="Alfaro M."/>
            <person name="Sun H."/>
            <person name="Tritt A."/>
            <person name="Yoshinaga Y."/>
            <person name="Zwiers L.-H."/>
            <person name="Turgeon B."/>
            <person name="Goodwin S."/>
            <person name="Spatafora J."/>
            <person name="Crous P."/>
            <person name="Grigoriev I."/>
        </authorList>
    </citation>
    <scope>NUCLEOTIDE SEQUENCE</scope>
    <source>
        <strain evidence="2">CBS 109.77</strain>
    </source>
</reference>
<keyword evidence="1" id="KW-1133">Transmembrane helix</keyword>
<evidence type="ECO:0000256" key="1">
    <source>
        <dbReference type="SAM" id="Phobius"/>
    </source>
</evidence>
<gene>
    <name evidence="2" type="ORF">K505DRAFT_90763</name>
</gene>